<feature type="domain" description="RNA polymerase sigma factor 70 region 4 type 2" evidence="7">
    <location>
        <begin position="145"/>
        <end position="196"/>
    </location>
</feature>
<gene>
    <name evidence="8" type="primary">sigD_2</name>
    <name evidence="8" type="ORF">Pan44_30600</name>
</gene>
<evidence type="ECO:0000256" key="2">
    <source>
        <dbReference type="ARBA" id="ARBA00023015"/>
    </source>
</evidence>
<dbReference type="GO" id="GO:0006352">
    <property type="term" value="P:DNA-templated transcription initiation"/>
    <property type="evidence" value="ECO:0007669"/>
    <property type="project" value="InterPro"/>
</dbReference>
<dbReference type="PANTHER" id="PTHR43133">
    <property type="entry name" value="RNA POLYMERASE ECF-TYPE SIGMA FACTO"/>
    <property type="match status" value="1"/>
</dbReference>
<name>A0A517SFW8_9PLAN</name>
<keyword evidence="3" id="KW-0731">Sigma factor</keyword>
<keyword evidence="2" id="KW-0805">Transcription regulation</keyword>
<dbReference type="Pfam" id="PF08281">
    <property type="entry name" value="Sigma70_r4_2"/>
    <property type="match status" value="1"/>
</dbReference>
<evidence type="ECO:0000256" key="4">
    <source>
        <dbReference type="ARBA" id="ARBA00023163"/>
    </source>
</evidence>
<dbReference type="PANTHER" id="PTHR43133:SF51">
    <property type="entry name" value="RNA POLYMERASE SIGMA FACTOR"/>
    <property type="match status" value="1"/>
</dbReference>
<comment type="similarity">
    <text evidence="1">Belongs to the sigma-70 factor family. ECF subfamily.</text>
</comment>
<dbReference type="KEGG" id="ccos:Pan44_30600"/>
<dbReference type="GO" id="GO:0003677">
    <property type="term" value="F:DNA binding"/>
    <property type="evidence" value="ECO:0007669"/>
    <property type="project" value="InterPro"/>
</dbReference>
<dbReference type="NCBIfam" id="TIGR02937">
    <property type="entry name" value="sigma70-ECF"/>
    <property type="match status" value="1"/>
</dbReference>
<dbReference type="InterPro" id="IPR014284">
    <property type="entry name" value="RNA_pol_sigma-70_dom"/>
</dbReference>
<dbReference type="EMBL" id="CP036271">
    <property type="protein sequence ID" value="QDT55019.1"/>
    <property type="molecule type" value="Genomic_DNA"/>
</dbReference>
<feature type="domain" description="RNA polymerase sigma-70 region 2" evidence="6">
    <location>
        <begin position="47"/>
        <end position="100"/>
    </location>
</feature>
<keyword evidence="4" id="KW-0804">Transcription</keyword>
<evidence type="ECO:0000313" key="9">
    <source>
        <dbReference type="Proteomes" id="UP000315700"/>
    </source>
</evidence>
<evidence type="ECO:0000256" key="5">
    <source>
        <dbReference type="SAM" id="MobiDB-lite"/>
    </source>
</evidence>
<dbReference type="Proteomes" id="UP000315700">
    <property type="component" value="Chromosome"/>
</dbReference>
<dbReference type="InParanoid" id="A0A517SFW8"/>
<feature type="region of interest" description="Disordered" evidence="5">
    <location>
        <begin position="105"/>
        <end position="136"/>
    </location>
</feature>
<dbReference type="InterPro" id="IPR007627">
    <property type="entry name" value="RNA_pol_sigma70_r2"/>
</dbReference>
<dbReference type="OrthoDB" id="265297at2"/>
<dbReference type="InterPro" id="IPR036388">
    <property type="entry name" value="WH-like_DNA-bd_sf"/>
</dbReference>
<keyword evidence="9" id="KW-1185">Reference proteome</keyword>
<dbReference type="InterPro" id="IPR013324">
    <property type="entry name" value="RNA_pol_sigma_r3/r4-like"/>
</dbReference>
<accession>A0A517SFW8</accession>
<organism evidence="8 9">
    <name type="scientific">Caulifigura coniformis</name>
    <dbReference type="NCBI Taxonomy" id="2527983"/>
    <lineage>
        <taxon>Bacteria</taxon>
        <taxon>Pseudomonadati</taxon>
        <taxon>Planctomycetota</taxon>
        <taxon>Planctomycetia</taxon>
        <taxon>Planctomycetales</taxon>
        <taxon>Planctomycetaceae</taxon>
        <taxon>Caulifigura</taxon>
    </lineage>
</organism>
<evidence type="ECO:0000256" key="3">
    <source>
        <dbReference type="ARBA" id="ARBA00023082"/>
    </source>
</evidence>
<dbReference type="Gene3D" id="1.10.10.10">
    <property type="entry name" value="Winged helix-like DNA-binding domain superfamily/Winged helix DNA-binding domain"/>
    <property type="match status" value="1"/>
</dbReference>
<dbReference type="RefSeq" id="WP_145030819.1">
    <property type="nucleotide sequence ID" value="NZ_CP036271.1"/>
</dbReference>
<protein>
    <submittedName>
        <fullName evidence="8">ECF RNA polymerase sigma factor SigD</fullName>
    </submittedName>
</protein>
<dbReference type="CDD" id="cd06171">
    <property type="entry name" value="Sigma70_r4"/>
    <property type="match status" value="1"/>
</dbReference>
<dbReference type="Pfam" id="PF04542">
    <property type="entry name" value="Sigma70_r2"/>
    <property type="match status" value="1"/>
</dbReference>
<dbReference type="SUPFAM" id="SSF88946">
    <property type="entry name" value="Sigma2 domain of RNA polymerase sigma factors"/>
    <property type="match status" value="1"/>
</dbReference>
<dbReference type="Gene3D" id="1.10.1740.10">
    <property type="match status" value="1"/>
</dbReference>
<evidence type="ECO:0000259" key="7">
    <source>
        <dbReference type="Pfam" id="PF08281"/>
    </source>
</evidence>
<dbReference type="InterPro" id="IPR039425">
    <property type="entry name" value="RNA_pol_sigma-70-like"/>
</dbReference>
<sequence length="205" mass="23239">MSYDKSTSSILAPLLAKARAGDSAARDELFTRCRSYVNLVARTQVESWMRQKVDASDLVQQTMLEAYRGFPQFDGGTEGEWLAWLRKILSHNTQDFIRRMRTEKRGGAKEVPLQAGSDSEGFFHDPASPDETPSQMLSGREREIALAQAIERLPEDYQEVILLRNLQRLPFDDVAERMGRTRGAVQMLWARAIQKLTDELGSEST</sequence>
<proteinExistence type="inferred from homology"/>
<evidence type="ECO:0000259" key="6">
    <source>
        <dbReference type="Pfam" id="PF04542"/>
    </source>
</evidence>
<evidence type="ECO:0000256" key="1">
    <source>
        <dbReference type="ARBA" id="ARBA00010641"/>
    </source>
</evidence>
<evidence type="ECO:0000313" key="8">
    <source>
        <dbReference type="EMBL" id="QDT55019.1"/>
    </source>
</evidence>
<dbReference type="InterPro" id="IPR013325">
    <property type="entry name" value="RNA_pol_sigma_r2"/>
</dbReference>
<dbReference type="InterPro" id="IPR013249">
    <property type="entry name" value="RNA_pol_sigma70_r4_t2"/>
</dbReference>
<dbReference type="GO" id="GO:0016987">
    <property type="term" value="F:sigma factor activity"/>
    <property type="evidence" value="ECO:0007669"/>
    <property type="project" value="UniProtKB-KW"/>
</dbReference>
<dbReference type="SUPFAM" id="SSF88659">
    <property type="entry name" value="Sigma3 and sigma4 domains of RNA polymerase sigma factors"/>
    <property type="match status" value="1"/>
</dbReference>
<reference evidence="8 9" key="1">
    <citation type="submission" date="2019-02" db="EMBL/GenBank/DDBJ databases">
        <title>Deep-cultivation of Planctomycetes and their phenomic and genomic characterization uncovers novel biology.</title>
        <authorList>
            <person name="Wiegand S."/>
            <person name="Jogler M."/>
            <person name="Boedeker C."/>
            <person name="Pinto D."/>
            <person name="Vollmers J."/>
            <person name="Rivas-Marin E."/>
            <person name="Kohn T."/>
            <person name="Peeters S.H."/>
            <person name="Heuer A."/>
            <person name="Rast P."/>
            <person name="Oberbeckmann S."/>
            <person name="Bunk B."/>
            <person name="Jeske O."/>
            <person name="Meyerdierks A."/>
            <person name="Storesund J.E."/>
            <person name="Kallscheuer N."/>
            <person name="Luecker S."/>
            <person name="Lage O.M."/>
            <person name="Pohl T."/>
            <person name="Merkel B.J."/>
            <person name="Hornburger P."/>
            <person name="Mueller R.-W."/>
            <person name="Bruemmer F."/>
            <person name="Labrenz M."/>
            <person name="Spormann A.M."/>
            <person name="Op den Camp H."/>
            <person name="Overmann J."/>
            <person name="Amann R."/>
            <person name="Jetten M.S.M."/>
            <person name="Mascher T."/>
            <person name="Medema M.H."/>
            <person name="Devos D.P."/>
            <person name="Kaster A.-K."/>
            <person name="Ovreas L."/>
            <person name="Rohde M."/>
            <person name="Galperin M.Y."/>
            <person name="Jogler C."/>
        </authorList>
    </citation>
    <scope>NUCLEOTIDE SEQUENCE [LARGE SCALE GENOMIC DNA]</scope>
    <source>
        <strain evidence="8 9">Pan44</strain>
    </source>
</reference>
<dbReference type="AlphaFoldDB" id="A0A517SFW8"/>